<keyword evidence="10" id="KW-1185">Reference proteome</keyword>
<accession>A0A804K1J6</accession>
<evidence type="ECO:0000313" key="9">
    <source>
        <dbReference type="EnsemblPlants" id="Ma08_p00920.1"/>
    </source>
</evidence>
<dbReference type="InterPro" id="IPR043134">
    <property type="entry name" value="GTP-CH-I_N"/>
</dbReference>
<reference evidence="8" key="1">
    <citation type="submission" date="2021-03" db="EMBL/GenBank/DDBJ databases">
        <authorList>
            <consortium name="Genoscope - CEA"/>
            <person name="William W."/>
        </authorList>
    </citation>
    <scope>NUCLEOTIDE SEQUENCE</scope>
    <source>
        <strain evidence="8">Doubled-haploid Pahang</strain>
    </source>
</reference>
<dbReference type="InParanoid" id="A0A804K1J6"/>
<evidence type="ECO:0000256" key="6">
    <source>
        <dbReference type="ARBA" id="ARBA00030854"/>
    </source>
</evidence>
<evidence type="ECO:0000256" key="3">
    <source>
        <dbReference type="ARBA" id="ARBA00012715"/>
    </source>
</evidence>
<dbReference type="OMA" id="VEAHHIC"/>
<dbReference type="Proteomes" id="UP000012960">
    <property type="component" value="Unplaced"/>
</dbReference>
<dbReference type="UniPathway" id="UPA00848">
    <property type="reaction ID" value="UER00151"/>
</dbReference>
<dbReference type="Pfam" id="PF01227">
    <property type="entry name" value="GTP_cyclohydroI"/>
    <property type="match status" value="1"/>
</dbReference>
<evidence type="ECO:0000259" key="7">
    <source>
        <dbReference type="Pfam" id="PF01227"/>
    </source>
</evidence>
<evidence type="ECO:0000256" key="1">
    <source>
        <dbReference type="ARBA" id="ARBA00005080"/>
    </source>
</evidence>
<dbReference type="Gene3D" id="1.10.286.10">
    <property type="match status" value="1"/>
</dbReference>
<dbReference type="GO" id="GO:0003934">
    <property type="term" value="F:GTP cyclohydrolase I activity"/>
    <property type="evidence" value="ECO:0000318"/>
    <property type="project" value="GO_Central"/>
</dbReference>
<dbReference type="PANTHER" id="PTHR11109">
    <property type="entry name" value="GTP CYCLOHYDROLASE I"/>
    <property type="match status" value="1"/>
</dbReference>
<feature type="domain" description="GTP cyclohydrolase I" evidence="7">
    <location>
        <begin position="185"/>
        <end position="368"/>
    </location>
</feature>
<comment type="similarity">
    <text evidence="2">Belongs to the GTP cyclohydrolase I family.</text>
</comment>
<dbReference type="GO" id="GO:0006729">
    <property type="term" value="P:tetrahydrobiopterin biosynthetic process"/>
    <property type="evidence" value="ECO:0000318"/>
    <property type="project" value="GO_Central"/>
</dbReference>
<dbReference type="Gene3D" id="3.30.1130.10">
    <property type="match status" value="1"/>
</dbReference>
<dbReference type="GO" id="GO:0005525">
    <property type="term" value="F:GTP binding"/>
    <property type="evidence" value="ECO:0000318"/>
    <property type="project" value="GO_Central"/>
</dbReference>
<name>A0A804K1J6_MUSAM</name>
<dbReference type="PANTHER" id="PTHR11109:SF7">
    <property type="entry name" value="GTP CYCLOHYDROLASE 1"/>
    <property type="match status" value="1"/>
</dbReference>
<evidence type="ECO:0000313" key="8">
    <source>
        <dbReference type="EMBL" id="CAG1830225.1"/>
    </source>
</evidence>
<dbReference type="GO" id="GO:0005737">
    <property type="term" value="C:cytoplasm"/>
    <property type="evidence" value="ECO:0000318"/>
    <property type="project" value="GO_Central"/>
</dbReference>
<evidence type="ECO:0000256" key="2">
    <source>
        <dbReference type="ARBA" id="ARBA00008085"/>
    </source>
</evidence>
<dbReference type="InterPro" id="IPR043133">
    <property type="entry name" value="GTP-CH-I_C/QueF"/>
</dbReference>
<sequence length="376" mass="41159">MGSVDAGCLEDELENGAGLEAAAAAEMGCESGMEDAVRVLLQSHGEDPEREGVLIAWPRQILNSLKSLCNPFRFVLGYKQKVNNIVRGALFPEAGLEPGKVTREELVDYSGVLKEERSSLWDDFLALLKLRGVHIPRGDANLSPVSSWCPSRSLEISLCSGHCARSTQNGKTSSKTGVTHAAMVAAVASILHSLGDDPLREELVGTPYRYVQWLMNFKSANLELRLNDHSKTSPCGVMDGNVTCLNEIQSVLNIPFCSQCEHHLLPFHGVVHVVYLNKQEGKCIEQSVLQSIVRSFACKLQVLERLTRQIAEAVYSIFNSGVMVVVEAHHICMISRGIEKVRSNTARISVLGQFSTDPSVKNLFLQTIADSTPSEV</sequence>
<keyword evidence="5" id="KW-0378">Hydrolase</keyword>
<evidence type="ECO:0000256" key="4">
    <source>
        <dbReference type="ARBA" id="ARBA00017272"/>
    </source>
</evidence>
<dbReference type="EC" id="3.5.4.16" evidence="3"/>
<evidence type="ECO:0000256" key="5">
    <source>
        <dbReference type="ARBA" id="ARBA00022801"/>
    </source>
</evidence>
<dbReference type="GO" id="GO:0008270">
    <property type="term" value="F:zinc ion binding"/>
    <property type="evidence" value="ECO:0000318"/>
    <property type="project" value="GO_Central"/>
</dbReference>
<dbReference type="InterPro" id="IPR001474">
    <property type="entry name" value="GTP_CycHdrlase_I"/>
</dbReference>
<comment type="pathway">
    <text evidence="1">Cofactor biosynthesis; 7,8-dihydroneopterin triphosphate biosynthesis; 7,8-dihydroneopterin triphosphate from GTP: step 1/1.</text>
</comment>
<dbReference type="AlphaFoldDB" id="A0A804K1J6"/>
<proteinExistence type="inferred from homology"/>
<gene>
    <name evidence="8" type="ORF">GSMUA_334790.1</name>
</gene>
<dbReference type="SUPFAM" id="SSF55620">
    <property type="entry name" value="Tetrahydrobiopterin biosynthesis enzymes-like"/>
    <property type="match status" value="1"/>
</dbReference>
<dbReference type="InterPro" id="IPR020602">
    <property type="entry name" value="GTP_CycHdrlase_I_dom"/>
</dbReference>
<evidence type="ECO:0000313" key="10">
    <source>
        <dbReference type="Proteomes" id="UP000012960"/>
    </source>
</evidence>
<dbReference type="EnsemblPlants" id="Ma08_t00920.1">
    <property type="protein sequence ID" value="Ma08_p00920.1"/>
    <property type="gene ID" value="Ma08_g00920"/>
</dbReference>
<dbReference type="EMBL" id="HG996472">
    <property type="protein sequence ID" value="CAG1830225.1"/>
    <property type="molecule type" value="Genomic_DNA"/>
</dbReference>
<reference evidence="9" key="2">
    <citation type="submission" date="2021-05" db="UniProtKB">
        <authorList>
            <consortium name="EnsemblPlants"/>
        </authorList>
    </citation>
    <scope>IDENTIFICATION</scope>
    <source>
        <strain evidence="9">subsp. malaccensis</strain>
    </source>
</reference>
<dbReference type="GO" id="GO:0046654">
    <property type="term" value="P:tetrahydrofolate biosynthetic process"/>
    <property type="evidence" value="ECO:0007669"/>
    <property type="project" value="InterPro"/>
</dbReference>
<dbReference type="Gramene" id="Ma08_t00920.1">
    <property type="protein sequence ID" value="Ma08_p00920.1"/>
    <property type="gene ID" value="Ma08_g00920"/>
</dbReference>
<organism evidence="9 10">
    <name type="scientific">Musa acuminata subsp. malaccensis</name>
    <name type="common">Wild banana</name>
    <name type="synonym">Musa malaccensis</name>
    <dbReference type="NCBI Taxonomy" id="214687"/>
    <lineage>
        <taxon>Eukaryota</taxon>
        <taxon>Viridiplantae</taxon>
        <taxon>Streptophyta</taxon>
        <taxon>Embryophyta</taxon>
        <taxon>Tracheophyta</taxon>
        <taxon>Spermatophyta</taxon>
        <taxon>Magnoliopsida</taxon>
        <taxon>Liliopsida</taxon>
        <taxon>Zingiberales</taxon>
        <taxon>Musaceae</taxon>
        <taxon>Musa</taxon>
    </lineage>
</organism>
<protein>
    <recommendedName>
        <fullName evidence="4">GTP cyclohydrolase 1</fullName>
        <ecNumber evidence="3">3.5.4.16</ecNumber>
    </recommendedName>
    <alternativeName>
        <fullName evidence="6">GTP cyclohydrolase I</fullName>
    </alternativeName>
</protein>